<comment type="pathway">
    <text evidence="7">Cofactor biosynthesis; tetrahydrofolate biosynthesis; 4-aminobenzoate from chorismate: step 2/2.</text>
</comment>
<comment type="catalytic activity">
    <reaction evidence="9">
        <text>4-amino-4-deoxychorismate = 4-aminobenzoate + pyruvate + H(+)</text>
        <dbReference type="Rhea" id="RHEA:16201"/>
        <dbReference type="ChEBI" id="CHEBI:15361"/>
        <dbReference type="ChEBI" id="CHEBI:15378"/>
        <dbReference type="ChEBI" id="CHEBI:17836"/>
        <dbReference type="ChEBI" id="CHEBI:58406"/>
        <dbReference type="EC" id="4.1.3.38"/>
    </reaction>
</comment>
<evidence type="ECO:0000256" key="5">
    <source>
        <dbReference type="ARBA" id="ARBA00022909"/>
    </source>
</evidence>
<keyword evidence="6 10" id="KW-0456">Lyase</keyword>
<dbReference type="PANTHER" id="PTHR42743">
    <property type="entry name" value="AMINO-ACID AMINOTRANSFERASE"/>
    <property type="match status" value="1"/>
</dbReference>
<comment type="cofactor">
    <cofactor evidence="1">
        <name>pyridoxal 5'-phosphate</name>
        <dbReference type="ChEBI" id="CHEBI:597326"/>
    </cofactor>
</comment>
<proteinExistence type="inferred from homology"/>
<evidence type="ECO:0000256" key="9">
    <source>
        <dbReference type="ARBA" id="ARBA00049529"/>
    </source>
</evidence>
<evidence type="ECO:0000256" key="1">
    <source>
        <dbReference type="ARBA" id="ARBA00001933"/>
    </source>
</evidence>
<keyword evidence="11" id="KW-1185">Reference proteome</keyword>
<dbReference type="Pfam" id="PF01063">
    <property type="entry name" value="Aminotran_4"/>
    <property type="match status" value="1"/>
</dbReference>
<evidence type="ECO:0000256" key="4">
    <source>
        <dbReference type="ARBA" id="ARBA00022898"/>
    </source>
</evidence>
<dbReference type="InterPro" id="IPR043132">
    <property type="entry name" value="BCAT-like_C"/>
</dbReference>
<dbReference type="Proteomes" id="UP001595791">
    <property type="component" value="Unassembled WGS sequence"/>
</dbReference>
<gene>
    <name evidence="10" type="primary">pabC</name>
    <name evidence="10" type="ORF">ACFOW7_08495</name>
</gene>
<protein>
    <recommendedName>
        <fullName evidence="8">aminodeoxychorismate lyase</fullName>
        <ecNumber evidence="8">4.1.3.38</ecNumber>
    </recommendedName>
</protein>
<reference evidence="11" key="1">
    <citation type="journal article" date="2019" name="Int. J. Syst. Evol. Microbiol.">
        <title>The Global Catalogue of Microorganisms (GCM) 10K type strain sequencing project: providing services to taxonomists for standard genome sequencing and annotation.</title>
        <authorList>
            <consortium name="The Broad Institute Genomics Platform"/>
            <consortium name="The Broad Institute Genome Sequencing Center for Infectious Disease"/>
            <person name="Wu L."/>
            <person name="Ma J."/>
        </authorList>
    </citation>
    <scope>NUCLEOTIDE SEQUENCE [LARGE SCALE GENOMIC DNA]</scope>
    <source>
        <strain evidence="11">LMG 29894</strain>
    </source>
</reference>
<dbReference type="Gene3D" id="3.30.470.10">
    <property type="match status" value="1"/>
</dbReference>
<dbReference type="Gene3D" id="3.20.10.10">
    <property type="entry name" value="D-amino Acid Aminotransferase, subunit A, domain 2"/>
    <property type="match status" value="1"/>
</dbReference>
<dbReference type="InterPro" id="IPR017824">
    <property type="entry name" value="Aminodeoxychorismate_lyase_IV"/>
</dbReference>
<dbReference type="EMBL" id="JBHSBU010000001">
    <property type="protein sequence ID" value="MFC4159389.1"/>
    <property type="molecule type" value="Genomic_DNA"/>
</dbReference>
<comment type="subunit">
    <text evidence="3">Homodimer.</text>
</comment>
<accession>A0ABV8MPX9</accession>
<dbReference type="RefSeq" id="WP_378163090.1">
    <property type="nucleotide sequence ID" value="NZ_JBHSBU010000001.1"/>
</dbReference>
<evidence type="ECO:0000256" key="7">
    <source>
        <dbReference type="ARBA" id="ARBA00035633"/>
    </source>
</evidence>
<comment type="similarity">
    <text evidence="2">Belongs to the class-IV pyridoxal-phosphate-dependent aminotransferase family.</text>
</comment>
<evidence type="ECO:0000313" key="10">
    <source>
        <dbReference type="EMBL" id="MFC4159389.1"/>
    </source>
</evidence>
<dbReference type="InterPro" id="IPR050571">
    <property type="entry name" value="Class-IV_PLP-Dep_Aminotrnsfr"/>
</dbReference>
<name>A0ABV8MPX9_9NEIS</name>
<dbReference type="SUPFAM" id="SSF56752">
    <property type="entry name" value="D-aminoacid aminotransferase-like PLP-dependent enzymes"/>
    <property type="match status" value="1"/>
</dbReference>
<keyword evidence="5" id="KW-0289">Folate biosynthesis</keyword>
<evidence type="ECO:0000256" key="8">
    <source>
        <dbReference type="ARBA" id="ARBA00035676"/>
    </source>
</evidence>
<dbReference type="InterPro" id="IPR043131">
    <property type="entry name" value="BCAT-like_N"/>
</dbReference>
<organism evidence="10 11">
    <name type="scientific">Chitinimonas lacunae</name>
    <dbReference type="NCBI Taxonomy" id="1963018"/>
    <lineage>
        <taxon>Bacteria</taxon>
        <taxon>Pseudomonadati</taxon>
        <taxon>Pseudomonadota</taxon>
        <taxon>Betaproteobacteria</taxon>
        <taxon>Neisseriales</taxon>
        <taxon>Chitinibacteraceae</taxon>
        <taxon>Chitinimonas</taxon>
    </lineage>
</organism>
<dbReference type="NCBIfam" id="TIGR03461">
    <property type="entry name" value="pabC_Proteo"/>
    <property type="match status" value="1"/>
</dbReference>
<evidence type="ECO:0000256" key="2">
    <source>
        <dbReference type="ARBA" id="ARBA00009320"/>
    </source>
</evidence>
<comment type="caution">
    <text evidence="10">The sequence shown here is derived from an EMBL/GenBank/DDBJ whole genome shotgun (WGS) entry which is preliminary data.</text>
</comment>
<sequence length="280" mass="30536">MAGSVVVNGELAGSLSAQDRGFTFGDSVFRTLRCEAGRLWFWSRHYAKLAADCARLGLNCPAEATLLADLALLVPTNAAIRITISRGVAARGYACDPTAPVTRVLGLAPLPSYPAHWFSTGAPLRHCDWRWSRQPGLAGLKHGNRLDQVMARREWHDPTLFDGLMRNIDGELVSGVMSNLWLRCGDRLLTPPLVGEGVAGVTRAWVFDWATQQGYAAVEKPLRPEALAQADEVILCNSLAGIVPVAGDGVFIWHNFSLAHRLRQAWLEEAARESIICPTS</sequence>
<evidence type="ECO:0000313" key="11">
    <source>
        <dbReference type="Proteomes" id="UP001595791"/>
    </source>
</evidence>
<dbReference type="EC" id="4.1.3.38" evidence="8"/>
<evidence type="ECO:0000256" key="3">
    <source>
        <dbReference type="ARBA" id="ARBA00011738"/>
    </source>
</evidence>
<dbReference type="InterPro" id="IPR036038">
    <property type="entry name" value="Aminotransferase-like"/>
</dbReference>
<dbReference type="PANTHER" id="PTHR42743:SF2">
    <property type="entry name" value="AMINODEOXYCHORISMATE LYASE"/>
    <property type="match status" value="1"/>
</dbReference>
<evidence type="ECO:0000256" key="6">
    <source>
        <dbReference type="ARBA" id="ARBA00023239"/>
    </source>
</evidence>
<dbReference type="InterPro" id="IPR001544">
    <property type="entry name" value="Aminotrans_IV"/>
</dbReference>
<keyword evidence="4" id="KW-0663">Pyridoxal phosphate</keyword>
<dbReference type="GO" id="GO:0008696">
    <property type="term" value="F:4-amino-4-deoxychorismate lyase activity"/>
    <property type="evidence" value="ECO:0007669"/>
    <property type="project" value="UniProtKB-EC"/>
</dbReference>